<keyword evidence="3" id="KW-1185">Reference proteome</keyword>
<dbReference type="EMBL" id="JAHBOM010000018">
    <property type="protein sequence ID" value="MBU8825671.1"/>
    <property type="molecule type" value="Genomic_DNA"/>
</dbReference>
<gene>
    <name evidence="2" type="ORF">KL859_22705</name>
</gene>
<dbReference type="Proteomes" id="UP000696413">
    <property type="component" value="Unassembled WGS sequence"/>
</dbReference>
<organism evidence="2 3">
    <name type="scientific">Mycolicibacterium goodii</name>
    <name type="common">Mycobacterium goodii</name>
    <dbReference type="NCBI Taxonomy" id="134601"/>
    <lineage>
        <taxon>Bacteria</taxon>
        <taxon>Bacillati</taxon>
        <taxon>Actinomycetota</taxon>
        <taxon>Actinomycetes</taxon>
        <taxon>Mycobacteriales</taxon>
        <taxon>Mycobacteriaceae</taxon>
        <taxon>Mycolicibacterium</taxon>
    </lineage>
</organism>
<proteinExistence type="predicted"/>
<evidence type="ECO:0000313" key="3">
    <source>
        <dbReference type="Proteomes" id="UP000696413"/>
    </source>
</evidence>
<dbReference type="InterPro" id="IPR037401">
    <property type="entry name" value="SnoaL-like"/>
</dbReference>
<dbReference type="SUPFAM" id="SSF54427">
    <property type="entry name" value="NTF2-like"/>
    <property type="match status" value="1"/>
</dbReference>
<evidence type="ECO:0000313" key="2">
    <source>
        <dbReference type="EMBL" id="MBU8825671.1"/>
    </source>
</evidence>
<comment type="caution">
    <text evidence="2">The sequence shown here is derived from an EMBL/GenBank/DDBJ whole genome shotgun (WGS) entry which is preliminary data.</text>
</comment>
<dbReference type="Gene3D" id="3.10.450.50">
    <property type="match status" value="1"/>
</dbReference>
<sequence length="134" mass="14139">MSDTPLGAVQRYLDAFNAGDPAGVSAAFAPDGSILDGMAPHLWLGPTAAADWYRDVLTEGARLGASGYHVTIGEPTHNSTTADSAYAVVPAGMTFDLNGTWVTQTCSTFTVALHRLQVGWRVAAWAWSKGAQQQ</sequence>
<dbReference type="RefSeq" id="WP_073679240.1">
    <property type="nucleotide sequence ID" value="NZ_JAHBOJ010000140.1"/>
</dbReference>
<reference evidence="2 3" key="1">
    <citation type="submission" date="2021-05" db="EMBL/GenBank/DDBJ databases">
        <title>Draft Genome Sequences of Clinical Respiratory Isolates of Mycobacterium goodii Recovered in Ireland.</title>
        <authorList>
            <person name="Flanagan P.R."/>
            <person name="Mok S."/>
            <person name="Roycroft E."/>
            <person name="Rogers T.R."/>
            <person name="Fitzgibbon M."/>
        </authorList>
    </citation>
    <scope>NUCLEOTIDE SEQUENCE [LARGE SCALE GENOMIC DNA]</scope>
    <source>
        <strain evidence="2 3">14IE55</strain>
    </source>
</reference>
<protein>
    <submittedName>
        <fullName evidence="2">Nuclear transport factor 2 family protein</fullName>
    </submittedName>
</protein>
<feature type="domain" description="SnoaL-like" evidence="1">
    <location>
        <begin position="9"/>
        <end position="109"/>
    </location>
</feature>
<name>A0ABS6HTQ6_MYCGD</name>
<dbReference type="InterPro" id="IPR032710">
    <property type="entry name" value="NTF2-like_dom_sf"/>
</dbReference>
<evidence type="ECO:0000259" key="1">
    <source>
        <dbReference type="Pfam" id="PF12680"/>
    </source>
</evidence>
<dbReference type="Pfam" id="PF12680">
    <property type="entry name" value="SnoaL_2"/>
    <property type="match status" value="1"/>
</dbReference>
<accession>A0ABS6HTQ6</accession>